<accession>A0A7M7IYZ2</accession>
<evidence type="ECO:0000256" key="1">
    <source>
        <dbReference type="SAM" id="Phobius"/>
    </source>
</evidence>
<dbReference type="EnsemblMetazoa" id="XM_022788814">
    <property type="protein sequence ID" value="XP_022644549"/>
    <property type="gene ID" value="LOC111243371"/>
</dbReference>
<dbReference type="GeneID" id="111243371"/>
<dbReference type="InParanoid" id="A0A7M7IYZ2"/>
<keyword evidence="1" id="KW-0472">Membrane</keyword>
<keyword evidence="3" id="KW-1185">Reference proteome</keyword>
<proteinExistence type="predicted"/>
<dbReference type="OrthoDB" id="6500457at2759"/>
<organism evidence="2 3">
    <name type="scientific">Varroa destructor</name>
    <name type="common">Honeybee mite</name>
    <dbReference type="NCBI Taxonomy" id="109461"/>
    <lineage>
        <taxon>Eukaryota</taxon>
        <taxon>Metazoa</taxon>
        <taxon>Ecdysozoa</taxon>
        <taxon>Arthropoda</taxon>
        <taxon>Chelicerata</taxon>
        <taxon>Arachnida</taxon>
        <taxon>Acari</taxon>
        <taxon>Parasitiformes</taxon>
        <taxon>Mesostigmata</taxon>
        <taxon>Gamasina</taxon>
        <taxon>Dermanyssoidea</taxon>
        <taxon>Varroidae</taxon>
        <taxon>Varroa</taxon>
    </lineage>
</organism>
<protein>
    <submittedName>
        <fullName evidence="2">Uncharacterized protein</fullName>
    </submittedName>
</protein>
<dbReference type="Proteomes" id="UP000594260">
    <property type="component" value="Unplaced"/>
</dbReference>
<evidence type="ECO:0000313" key="2">
    <source>
        <dbReference type="EnsemblMetazoa" id="XP_022644549"/>
    </source>
</evidence>
<keyword evidence="1" id="KW-1133">Transmembrane helix</keyword>
<name>A0A7M7IYZ2_VARDE</name>
<reference evidence="2" key="1">
    <citation type="submission" date="2021-01" db="UniProtKB">
        <authorList>
            <consortium name="EnsemblMetazoa"/>
        </authorList>
    </citation>
    <scope>IDENTIFICATION</scope>
</reference>
<evidence type="ECO:0000313" key="3">
    <source>
        <dbReference type="Proteomes" id="UP000594260"/>
    </source>
</evidence>
<feature type="transmembrane region" description="Helical" evidence="1">
    <location>
        <begin position="6"/>
        <end position="35"/>
    </location>
</feature>
<sequence>MAGKAGFLLCAELFTCVSTVLLSVFIATVLCLAFLAGSAAGAEEQEHAFQGTATGHGRAASDTEMMNAIRTILLRSLRSPRYHGGTSRRYDYVKRFPEVNARGFESDIFDEGFGDFSPVRRR</sequence>
<dbReference type="KEGG" id="vde:111243371"/>
<dbReference type="AlphaFoldDB" id="A0A7M7IYZ2"/>
<dbReference type="RefSeq" id="XP_022644549.1">
    <property type="nucleotide sequence ID" value="XM_022788814.1"/>
</dbReference>
<keyword evidence="1" id="KW-0812">Transmembrane</keyword>